<keyword evidence="3" id="KW-0134">Cell wall</keyword>
<evidence type="ECO:0000256" key="2">
    <source>
        <dbReference type="ARBA" id="ARBA00004271"/>
    </source>
</evidence>
<proteinExistence type="predicted"/>
<evidence type="ECO:0000256" key="5">
    <source>
        <dbReference type="ARBA" id="ARBA00022729"/>
    </source>
</evidence>
<comment type="caution">
    <text evidence="9">The sequence shown here is derived from an EMBL/GenBank/DDBJ whole genome shotgun (WGS) entry which is preliminary data.</text>
</comment>
<dbReference type="GO" id="GO:0048046">
    <property type="term" value="C:apoplast"/>
    <property type="evidence" value="ECO:0007669"/>
    <property type="project" value="UniProtKB-SubCell"/>
</dbReference>
<gene>
    <name evidence="9" type="ORF">Dsin_010361</name>
</gene>
<name>A0AAE0ASE2_9ROSI</name>
<comment type="subcellular location">
    <subcellularLocation>
        <location evidence="1">Secreted</location>
        <location evidence="1">Cell wall</location>
    </subcellularLocation>
    <subcellularLocation>
        <location evidence="2">Secreted</location>
        <location evidence="2">Extracellular space</location>
        <location evidence="2">Apoplast</location>
    </subcellularLocation>
</comment>
<keyword evidence="6" id="KW-0325">Glycoprotein</keyword>
<dbReference type="SMART" id="SM01045">
    <property type="entry name" value="BURP"/>
    <property type="match status" value="1"/>
</dbReference>
<feature type="domain" description="BURP" evidence="8">
    <location>
        <begin position="151"/>
        <end position="266"/>
    </location>
</feature>
<evidence type="ECO:0000256" key="1">
    <source>
        <dbReference type="ARBA" id="ARBA00004191"/>
    </source>
</evidence>
<dbReference type="InterPro" id="IPR051897">
    <property type="entry name" value="PG-associated_BURP"/>
</dbReference>
<organism evidence="9 10">
    <name type="scientific">Dipteronia sinensis</name>
    <dbReference type="NCBI Taxonomy" id="43782"/>
    <lineage>
        <taxon>Eukaryota</taxon>
        <taxon>Viridiplantae</taxon>
        <taxon>Streptophyta</taxon>
        <taxon>Embryophyta</taxon>
        <taxon>Tracheophyta</taxon>
        <taxon>Spermatophyta</taxon>
        <taxon>Magnoliopsida</taxon>
        <taxon>eudicotyledons</taxon>
        <taxon>Gunneridae</taxon>
        <taxon>Pentapetalae</taxon>
        <taxon>rosids</taxon>
        <taxon>malvids</taxon>
        <taxon>Sapindales</taxon>
        <taxon>Sapindaceae</taxon>
        <taxon>Hippocastanoideae</taxon>
        <taxon>Acereae</taxon>
        <taxon>Dipteronia</taxon>
    </lineage>
</organism>
<keyword evidence="10" id="KW-1185">Reference proteome</keyword>
<accession>A0AAE0ASE2</accession>
<dbReference type="EMBL" id="JANJYJ010000003">
    <property type="protein sequence ID" value="KAK3223336.1"/>
    <property type="molecule type" value="Genomic_DNA"/>
</dbReference>
<evidence type="ECO:0000259" key="8">
    <source>
        <dbReference type="PROSITE" id="PS51277"/>
    </source>
</evidence>
<keyword evidence="3" id="KW-0964">Secreted</keyword>
<feature type="region of interest" description="Disordered" evidence="7">
    <location>
        <begin position="74"/>
        <end position="106"/>
    </location>
</feature>
<evidence type="ECO:0000256" key="3">
    <source>
        <dbReference type="ARBA" id="ARBA00022512"/>
    </source>
</evidence>
<dbReference type="AlphaFoldDB" id="A0AAE0ASE2"/>
<protein>
    <recommendedName>
        <fullName evidence="8">BURP domain-containing protein</fullName>
    </recommendedName>
</protein>
<evidence type="ECO:0000256" key="7">
    <source>
        <dbReference type="SAM" id="MobiDB-lite"/>
    </source>
</evidence>
<evidence type="ECO:0000256" key="4">
    <source>
        <dbReference type="ARBA" id="ARBA00022523"/>
    </source>
</evidence>
<evidence type="ECO:0000313" key="10">
    <source>
        <dbReference type="Proteomes" id="UP001281410"/>
    </source>
</evidence>
<dbReference type="PROSITE" id="PS51277">
    <property type="entry name" value="BURP"/>
    <property type="match status" value="1"/>
</dbReference>
<dbReference type="InterPro" id="IPR004873">
    <property type="entry name" value="BURP_dom"/>
</dbReference>
<dbReference type="Proteomes" id="UP001281410">
    <property type="component" value="Unassembled WGS sequence"/>
</dbReference>
<evidence type="ECO:0000313" key="9">
    <source>
        <dbReference type="EMBL" id="KAK3223336.1"/>
    </source>
</evidence>
<keyword evidence="4" id="KW-0052">Apoplast</keyword>
<keyword evidence="5" id="KW-0732">Signal</keyword>
<sequence length="266" mass="29870">MEEDNTMRHVTRMDKDVLLSFLKCHVIVVYGCAHAAAVIDYQRYSTHEYTKWYYSSEAFKLTYSGNINPIPDPALWPDAEGAPPDPPKKRNFVGRPKKSRKRAADEGLTPSKCFTKRCTSCGVMGHNSRTCKQPAVVTKKKSKTKNKFTEYFEIDLHFINSSSNSSESETETTVNKIPFSSTELSAMKKIFNASDNSAMERIIKSALKDCERKPNPGETKRCVASAKDMIDFAMSVLGCDVALRKTENNKGSKQDILIRSKSTVVK</sequence>
<evidence type="ECO:0000256" key="6">
    <source>
        <dbReference type="ARBA" id="ARBA00023180"/>
    </source>
</evidence>
<dbReference type="PANTHER" id="PTHR31458">
    <property type="entry name" value="POLYGALACTURONASE 1 BETA-LIKE PROTEIN 2"/>
    <property type="match status" value="1"/>
</dbReference>
<dbReference type="PANTHER" id="PTHR31458:SF2">
    <property type="entry name" value="POLYGALACTURONASE 1 BETA-LIKE PROTEIN 2"/>
    <property type="match status" value="1"/>
</dbReference>
<reference evidence="9" key="1">
    <citation type="journal article" date="2023" name="Plant J.">
        <title>Genome sequences and population genomics provide insights into the demographic history, inbreeding, and mutation load of two 'living fossil' tree species of Dipteronia.</title>
        <authorList>
            <person name="Feng Y."/>
            <person name="Comes H.P."/>
            <person name="Chen J."/>
            <person name="Zhu S."/>
            <person name="Lu R."/>
            <person name="Zhang X."/>
            <person name="Li P."/>
            <person name="Qiu J."/>
            <person name="Olsen K.M."/>
            <person name="Qiu Y."/>
        </authorList>
    </citation>
    <scope>NUCLEOTIDE SEQUENCE</scope>
    <source>
        <strain evidence="9">NBL</strain>
    </source>
</reference>
<dbReference type="Pfam" id="PF03181">
    <property type="entry name" value="BURP"/>
    <property type="match status" value="1"/>
</dbReference>
<feature type="compositionally biased region" description="Basic residues" evidence="7">
    <location>
        <begin position="89"/>
        <end position="101"/>
    </location>
</feature>